<dbReference type="EMBL" id="BARS01010700">
    <property type="protein sequence ID" value="GAF96426.1"/>
    <property type="molecule type" value="Genomic_DNA"/>
</dbReference>
<evidence type="ECO:0000313" key="2">
    <source>
        <dbReference type="EMBL" id="GAF96426.1"/>
    </source>
</evidence>
<dbReference type="AlphaFoldDB" id="X0UAS4"/>
<name>X0UAS4_9ZZZZ</name>
<dbReference type="Pfam" id="PF10145">
    <property type="entry name" value="PhageMin_Tail"/>
    <property type="match status" value="1"/>
</dbReference>
<organism evidence="2">
    <name type="scientific">marine sediment metagenome</name>
    <dbReference type="NCBI Taxonomy" id="412755"/>
    <lineage>
        <taxon>unclassified sequences</taxon>
        <taxon>metagenomes</taxon>
        <taxon>ecological metagenomes</taxon>
    </lineage>
</organism>
<dbReference type="NCBIfam" id="TIGR01760">
    <property type="entry name" value="tape_meas_TP901"/>
    <property type="match status" value="1"/>
</dbReference>
<proteinExistence type="predicted"/>
<comment type="caution">
    <text evidence="2">The sequence shown here is derived from an EMBL/GenBank/DDBJ whole genome shotgun (WGS) entry which is preliminary data.</text>
</comment>
<sequence length="276" mass="29085">MARNLGEAIILVTSKTGGAIRGLSKLNQAVDRLGQNVATVGKNVSIVGGLITATFGGITAKGTKVFKEINQSLREAQSIAGATDETWKRVEATVERLGIKTQFMQTQLAAGVRQIVSAGFFAAEVMEPLIANASDMAAAMGADLPQSVGLVISAMEAFEKGMVGTKTSMVNITRVTNDLTDIQGAARVEAHDLEFFMRQLGGTMIQFSLDSRDALAAFGAINQVMGNGRRASTALRQGIDMLGKIATRSEFATVIVPALRKVGLTADDINPRIVGV</sequence>
<reference evidence="2" key="1">
    <citation type="journal article" date="2014" name="Front. Microbiol.">
        <title>High frequency of phylogenetically diverse reductive dehalogenase-homologous genes in deep subseafloor sedimentary metagenomes.</title>
        <authorList>
            <person name="Kawai M."/>
            <person name="Futagami T."/>
            <person name="Toyoda A."/>
            <person name="Takaki Y."/>
            <person name="Nishi S."/>
            <person name="Hori S."/>
            <person name="Arai W."/>
            <person name="Tsubouchi T."/>
            <person name="Morono Y."/>
            <person name="Uchiyama I."/>
            <person name="Ito T."/>
            <person name="Fujiyama A."/>
            <person name="Inagaki F."/>
            <person name="Takami H."/>
        </authorList>
    </citation>
    <scope>NUCLEOTIDE SEQUENCE</scope>
    <source>
        <strain evidence="2">Expedition CK06-06</strain>
    </source>
</reference>
<accession>X0UAS4</accession>
<dbReference type="InterPro" id="IPR010090">
    <property type="entry name" value="Phage_tape_meas"/>
</dbReference>
<evidence type="ECO:0000259" key="1">
    <source>
        <dbReference type="Pfam" id="PF10145"/>
    </source>
</evidence>
<protein>
    <recommendedName>
        <fullName evidence="1">Phage tail tape measure protein domain-containing protein</fullName>
    </recommendedName>
</protein>
<gene>
    <name evidence="2" type="ORF">S01H1_19735</name>
</gene>
<feature type="domain" description="Phage tail tape measure protein" evidence="1">
    <location>
        <begin position="92"/>
        <end position="242"/>
    </location>
</feature>
<feature type="non-terminal residue" evidence="2">
    <location>
        <position position="276"/>
    </location>
</feature>